<evidence type="ECO:0000313" key="1">
    <source>
        <dbReference type="EMBL" id="MBW0491455.1"/>
    </source>
</evidence>
<evidence type="ECO:0000313" key="2">
    <source>
        <dbReference type="Proteomes" id="UP000765509"/>
    </source>
</evidence>
<gene>
    <name evidence="1" type="ORF">O181_031170</name>
</gene>
<proteinExistence type="predicted"/>
<protein>
    <submittedName>
        <fullName evidence="1">Uncharacterized protein</fullName>
    </submittedName>
</protein>
<keyword evidence="2" id="KW-1185">Reference proteome</keyword>
<dbReference type="AlphaFoldDB" id="A0A9Q3H6X8"/>
<reference evidence="1" key="1">
    <citation type="submission" date="2021-03" db="EMBL/GenBank/DDBJ databases">
        <title>Draft genome sequence of rust myrtle Austropuccinia psidii MF-1, a brazilian biotype.</title>
        <authorList>
            <person name="Quecine M.C."/>
            <person name="Pachon D.M.R."/>
            <person name="Bonatelli M.L."/>
            <person name="Correr F.H."/>
            <person name="Franceschini L.M."/>
            <person name="Leite T.F."/>
            <person name="Margarido G.R.A."/>
            <person name="Almeida C.A."/>
            <person name="Ferrarezi J.A."/>
            <person name="Labate C.A."/>
        </authorList>
    </citation>
    <scope>NUCLEOTIDE SEQUENCE</scope>
    <source>
        <strain evidence="1">MF-1</strain>
    </source>
</reference>
<accession>A0A9Q3H6X8</accession>
<sequence>MVYIHGTATNKTVCIENPQNQSIIDSGAQFSKVAREYLNKHFPNWEKKLSPTKEKNFKSSSQKMKSSGTINKEIIISHRKGNIRLNPEVLVLEDAHIQGFLLEKDYQRMYGIDIYKSKNRHICIGTKNAERFSLDILQLSNQDLLEELINDLKEGTLSTNLTSKQKFSLFELLRKNRPAFCIGEESLAKIIGHDIELCLEGTSP</sequence>
<comment type="caution">
    <text evidence="1">The sequence shown here is derived from an EMBL/GenBank/DDBJ whole genome shotgun (WGS) entry which is preliminary data.</text>
</comment>
<dbReference type="OrthoDB" id="2507422at2759"/>
<name>A0A9Q3H6X8_9BASI</name>
<dbReference type="Proteomes" id="UP000765509">
    <property type="component" value="Unassembled WGS sequence"/>
</dbReference>
<organism evidence="1 2">
    <name type="scientific">Austropuccinia psidii MF-1</name>
    <dbReference type="NCBI Taxonomy" id="1389203"/>
    <lineage>
        <taxon>Eukaryota</taxon>
        <taxon>Fungi</taxon>
        <taxon>Dikarya</taxon>
        <taxon>Basidiomycota</taxon>
        <taxon>Pucciniomycotina</taxon>
        <taxon>Pucciniomycetes</taxon>
        <taxon>Pucciniales</taxon>
        <taxon>Sphaerophragmiaceae</taxon>
        <taxon>Austropuccinia</taxon>
    </lineage>
</organism>
<dbReference type="EMBL" id="AVOT02011090">
    <property type="protein sequence ID" value="MBW0491455.1"/>
    <property type="molecule type" value="Genomic_DNA"/>
</dbReference>